<sequence>MAETDANSLSGPGKDEEAIETTGKDNSTEAIAEVGGAEGRSEVLQPQKPQSQPEQPPQRIIPSRPHPSVISEFDPFASTDSSFMSKPGSSSEPKTPVPSKAMSRAQQLIPSADIQETPSESTSDSAVSQTPRKQAQKTQHSSAQAVSESETASPSAACQTQNRTGATSIADHEHRHAGSLLSEGESRTNPKPKEMAFDFQGFLAQLRSRQAEPIQKYLKSFVKRSFTVNEQIKLIHDFLGFIALKMKQIEPWRSQTATEFDNAMEAMEKLVMNRLYTYTFTPMMDPSTHPVTTDDLERDAVLHQRISLFGWVREKHLDVPEGEASQGFLAFAEQGLIRHEAGSEKTSADAFLPILIFVVLRANPEHMISNIEYINRFRSADKLDGEPGYYLSSLTGAISFIETMDASGLSNITPEEFERNVEAAIAELPPGSPAAHNKGRSPLLASPVTAPFSNTAEGEEPARALTSLPANFAANTKQFFQRTGELASDAVNRPLSALASMIDNIALGNASEDGDSEGDYPGNAGRRLPFQQGDGMNTPPRNPTQANIHSPSPSRPDQGSQMAGWFGRSSNAAPNRPNDDRMQVDEMYIRSQIDLSRPPSGVQTPSNDPTFNFSEITAEIDRTHATARQAGIETLHQMFPNIDEEIAGVILDSCGGELGLAIDRMLEMAAG</sequence>
<gene>
    <name evidence="1" type="ORF">QFC20_002258</name>
</gene>
<reference evidence="1" key="1">
    <citation type="submission" date="2023-04" db="EMBL/GenBank/DDBJ databases">
        <title>Draft Genome sequencing of Naganishia species isolated from polar environments using Oxford Nanopore Technology.</title>
        <authorList>
            <person name="Leo P."/>
            <person name="Venkateswaran K."/>
        </authorList>
    </citation>
    <scope>NUCLEOTIDE SEQUENCE</scope>
    <source>
        <strain evidence="1">MNA-CCFEE 5262</strain>
    </source>
</reference>
<comment type="caution">
    <text evidence="1">The sequence shown here is derived from an EMBL/GenBank/DDBJ whole genome shotgun (WGS) entry which is preliminary data.</text>
</comment>
<organism evidence="1 2">
    <name type="scientific">Naganishia adeliensis</name>
    <dbReference type="NCBI Taxonomy" id="92952"/>
    <lineage>
        <taxon>Eukaryota</taxon>
        <taxon>Fungi</taxon>
        <taxon>Dikarya</taxon>
        <taxon>Basidiomycota</taxon>
        <taxon>Agaricomycotina</taxon>
        <taxon>Tremellomycetes</taxon>
        <taxon>Filobasidiales</taxon>
        <taxon>Filobasidiaceae</taxon>
        <taxon>Naganishia</taxon>
    </lineage>
</organism>
<dbReference type="Proteomes" id="UP001230649">
    <property type="component" value="Unassembled WGS sequence"/>
</dbReference>
<evidence type="ECO:0000313" key="1">
    <source>
        <dbReference type="EMBL" id="KAJ9112470.1"/>
    </source>
</evidence>
<protein>
    <submittedName>
        <fullName evidence="1">Uncharacterized protein</fullName>
    </submittedName>
</protein>
<accession>A0ACC2WMT1</accession>
<name>A0ACC2WMT1_9TREE</name>
<keyword evidence="2" id="KW-1185">Reference proteome</keyword>
<evidence type="ECO:0000313" key="2">
    <source>
        <dbReference type="Proteomes" id="UP001230649"/>
    </source>
</evidence>
<dbReference type="EMBL" id="JASBWS010000015">
    <property type="protein sequence ID" value="KAJ9112470.1"/>
    <property type="molecule type" value="Genomic_DNA"/>
</dbReference>
<proteinExistence type="predicted"/>